<keyword evidence="3" id="KW-0949">S-adenosyl-L-methionine</keyword>
<dbReference type="Pfam" id="PF00891">
    <property type="entry name" value="Methyltransf_2"/>
    <property type="match status" value="1"/>
</dbReference>
<dbReference type="InterPro" id="IPR001077">
    <property type="entry name" value="COMT_C"/>
</dbReference>
<evidence type="ECO:0000259" key="4">
    <source>
        <dbReference type="Pfam" id="PF00891"/>
    </source>
</evidence>
<evidence type="ECO:0000256" key="1">
    <source>
        <dbReference type="ARBA" id="ARBA00022603"/>
    </source>
</evidence>
<dbReference type="AlphaFoldDB" id="A0A9W5UWJ1"/>
<dbReference type="RefSeq" id="WP_170863576.1">
    <property type="nucleotide sequence ID" value="NZ_BOPD01000038.1"/>
</dbReference>
<keyword evidence="6" id="KW-1185">Reference proteome</keyword>
<dbReference type="SUPFAM" id="SSF53335">
    <property type="entry name" value="S-adenosyl-L-methionine-dependent methyltransferases"/>
    <property type="match status" value="1"/>
</dbReference>
<sequence>MRHETVVTDPTELYRLRDGVYAADLLIVVVAELDLFTWLDRYEREHDDPAGIEQVCGAHHLDPRAADVTITYLVARGLLVRVGDRIVPTRVARDHLVAGSPYDLRAYYASLRERPTCRDLLAVLRSGRPAAWAGAGGQEVWSDRLASPEFAASITAAMDARGAYLGPALAEAIADLPARAVLDVGGGSGIYGSALVERLPDLRVDVFERPPVDDVARTLLATRGHADRVGVVAGDMFAGLPGEYDAHLYSHVLHDWGAGEVRRLLANSAAALPPGGWLVVHDTHIDDERSGPLPVAEYSVLLMHSTPGKCWSVAELRGMFAEAGFDYVECRPTAADRTAVIGRRARR</sequence>
<dbReference type="InterPro" id="IPR029063">
    <property type="entry name" value="SAM-dependent_MTases_sf"/>
</dbReference>
<dbReference type="GO" id="GO:0032259">
    <property type="term" value="P:methylation"/>
    <property type="evidence" value="ECO:0007669"/>
    <property type="project" value="UniProtKB-KW"/>
</dbReference>
<evidence type="ECO:0000256" key="2">
    <source>
        <dbReference type="ARBA" id="ARBA00022679"/>
    </source>
</evidence>
<dbReference type="InterPro" id="IPR036388">
    <property type="entry name" value="WH-like_DNA-bd_sf"/>
</dbReference>
<dbReference type="Gene3D" id="1.10.10.10">
    <property type="entry name" value="Winged helix-like DNA-binding domain superfamily/Winged helix DNA-binding domain"/>
    <property type="match status" value="1"/>
</dbReference>
<dbReference type="Proteomes" id="UP000607311">
    <property type="component" value="Unassembled WGS sequence"/>
</dbReference>
<gene>
    <name evidence="5" type="ORF">Vse01_50530</name>
</gene>
<evidence type="ECO:0000313" key="5">
    <source>
        <dbReference type="EMBL" id="GIJ35905.1"/>
    </source>
</evidence>
<organism evidence="5 6">
    <name type="scientific">Micromonospora sediminimaris</name>
    <dbReference type="NCBI Taxonomy" id="547162"/>
    <lineage>
        <taxon>Bacteria</taxon>
        <taxon>Bacillati</taxon>
        <taxon>Actinomycetota</taxon>
        <taxon>Actinomycetes</taxon>
        <taxon>Micromonosporales</taxon>
        <taxon>Micromonosporaceae</taxon>
        <taxon>Micromonospora</taxon>
    </lineage>
</organism>
<feature type="domain" description="O-methyltransferase C-terminal" evidence="4">
    <location>
        <begin position="119"/>
        <end position="325"/>
    </location>
</feature>
<comment type="caution">
    <text evidence="5">The sequence shown here is derived from an EMBL/GenBank/DDBJ whole genome shotgun (WGS) entry which is preliminary data.</text>
</comment>
<evidence type="ECO:0000256" key="3">
    <source>
        <dbReference type="ARBA" id="ARBA00022691"/>
    </source>
</evidence>
<dbReference type="PANTHER" id="PTHR43712">
    <property type="entry name" value="PUTATIVE (AFU_ORTHOLOGUE AFUA_4G14580)-RELATED"/>
    <property type="match status" value="1"/>
</dbReference>
<dbReference type="InterPro" id="IPR016461">
    <property type="entry name" value="COMT-like"/>
</dbReference>
<accession>A0A9W5UWJ1</accession>
<protein>
    <submittedName>
        <fullName evidence="5">O-methyltransferase</fullName>
    </submittedName>
</protein>
<keyword evidence="2" id="KW-0808">Transferase</keyword>
<dbReference type="GO" id="GO:0008171">
    <property type="term" value="F:O-methyltransferase activity"/>
    <property type="evidence" value="ECO:0007669"/>
    <property type="project" value="InterPro"/>
</dbReference>
<dbReference type="PANTHER" id="PTHR43712:SF2">
    <property type="entry name" value="O-METHYLTRANSFERASE CICE"/>
    <property type="match status" value="1"/>
</dbReference>
<reference evidence="5" key="1">
    <citation type="submission" date="2021-01" db="EMBL/GenBank/DDBJ databases">
        <title>Whole genome shotgun sequence of Verrucosispora sediminis NBRC 107745.</title>
        <authorList>
            <person name="Komaki H."/>
            <person name="Tamura T."/>
        </authorList>
    </citation>
    <scope>NUCLEOTIDE SEQUENCE</scope>
    <source>
        <strain evidence="5">NBRC 107745</strain>
    </source>
</reference>
<dbReference type="Gene3D" id="3.40.50.150">
    <property type="entry name" value="Vaccinia Virus protein VP39"/>
    <property type="match status" value="1"/>
</dbReference>
<dbReference type="EMBL" id="BOPD01000038">
    <property type="protein sequence ID" value="GIJ35905.1"/>
    <property type="molecule type" value="Genomic_DNA"/>
</dbReference>
<evidence type="ECO:0000313" key="6">
    <source>
        <dbReference type="Proteomes" id="UP000607311"/>
    </source>
</evidence>
<name>A0A9W5UWJ1_9ACTN</name>
<proteinExistence type="predicted"/>
<keyword evidence="1" id="KW-0489">Methyltransferase</keyword>
<dbReference type="PROSITE" id="PS51683">
    <property type="entry name" value="SAM_OMT_II"/>
    <property type="match status" value="1"/>
</dbReference>
<dbReference type="CDD" id="cd02440">
    <property type="entry name" value="AdoMet_MTases"/>
    <property type="match status" value="1"/>
</dbReference>